<dbReference type="Gene3D" id="4.10.780.10">
    <property type="entry name" value="Pyruvate-flavodoxin oxidoreductase, EKR domain"/>
    <property type="match status" value="1"/>
</dbReference>
<dbReference type="InterPro" id="IPR017900">
    <property type="entry name" value="4Fe4S_Fe_S_CS"/>
</dbReference>
<reference evidence="12" key="1">
    <citation type="journal article" date="2014" name="Front. Microbiol.">
        <title>High frequency of phylogenetically diverse reductive dehalogenase-homologous genes in deep subseafloor sedimentary metagenomes.</title>
        <authorList>
            <person name="Kawai M."/>
            <person name="Futagami T."/>
            <person name="Toyoda A."/>
            <person name="Takaki Y."/>
            <person name="Nishi S."/>
            <person name="Hori S."/>
            <person name="Arai W."/>
            <person name="Tsubouchi T."/>
            <person name="Morono Y."/>
            <person name="Uchiyama I."/>
            <person name="Ito T."/>
            <person name="Fujiyama A."/>
            <person name="Inagaki F."/>
            <person name="Takami H."/>
        </authorList>
    </citation>
    <scope>NUCLEOTIDE SEQUENCE</scope>
    <source>
        <strain evidence="12">Expedition CK06-06</strain>
    </source>
</reference>
<evidence type="ECO:0000256" key="8">
    <source>
        <dbReference type="ARBA" id="ARBA00023065"/>
    </source>
</evidence>
<keyword evidence="8" id="KW-0406">Ion transport</keyword>
<sequence length="290" mass="31082">MAFVIGAIFSAVAGNIGMRVATMSNARTAEGTKKSVSKGLTIAFSSGGVMGMCVVGLGVLGVFSLFVFFNSFIDLDLFTTTNILFGFGFGASSIALFARVGGGIYTKSADVGADLVGKVEAGIPEDDPRNPAVIADQVGDNVVEMNWKAVDAALDKIEEIKYPKSWKDLPLDQTKTLDEPDFVKNVMKPMLAQQGDKLPVSAFTPAGIFPTGTTKYEKRGIAINIPEWQIDNCIQCNQCALVCPHAAIRPVLVTDEELKNAPSGFETKKAVGKDMEGLHFRIQLYPEDCV</sequence>
<evidence type="ECO:0000313" key="12">
    <source>
        <dbReference type="EMBL" id="GAI21258.1"/>
    </source>
</evidence>
<dbReference type="Pfam" id="PF10371">
    <property type="entry name" value="EKR"/>
    <property type="match status" value="1"/>
</dbReference>
<dbReference type="InterPro" id="IPR002869">
    <property type="entry name" value="Pyrv_flavodox_OxRed_cen"/>
</dbReference>
<dbReference type="GO" id="GO:0016020">
    <property type="term" value="C:membrane"/>
    <property type="evidence" value="ECO:0007669"/>
    <property type="project" value="InterPro"/>
</dbReference>
<feature type="transmembrane region" description="Helical" evidence="10">
    <location>
        <begin position="42"/>
        <end position="69"/>
    </location>
</feature>
<dbReference type="Gene3D" id="3.30.70.20">
    <property type="match status" value="1"/>
</dbReference>
<evidence type="ECO:0000256" key="5">
    <source>
        <dbReference type="ARBA" id="ARBA00022967"/>
    </source>
</evidence>
<dbReference type="GO" id="GO:0012505">
    <property type="term" value="C:endomembrane system"/>
    <property type="evidence" value="ECO:0007669"/>
    <property type="project" value="UniProtKB-SubCell"/>
</dbReference>
<dbReference type="SUPFAM" id="SSF54862">
    <property type="entry name" value="4Fe-4S ferredoxins"/>
    <property type="match status" value="1"/>
</dbReference>
<gene>
    <name evidence="12" type="ORF">S06H3_27477</name>
</gene>
<evidence type="ECO:0000256" key="6">
    <source>
        <dbReference type="ARBA" id="ARBA00022989"/>
    </source>
</evidence>
<proteinExistence type="predicted"/>
<dbReference type="SUPFAM" id="SSF53323">
    <property type="entry name" value="Pyruvate-ferredoxin oxidoreductase, PFOR, domain III"/>
    <property type="match status" value="1"/>
</dbReference>
<comment type="caution">
    <text evidence="12">The sequence shown here is derived from an EMBL/GenBank/DDBJ whole genome shotgun (WGS) entry which is preliminary data.</text>
</comment>
<dbReference type="PANTHER" id="PTHR32154">
    <property type="entry name" value="PYRUVATE-FLAVODOXIN OXIDOREDUCTASE-RELATED"/>
    <property type="match status" value="1"/>
</dbReference>
<keyword evidence="9 10" id="KW-0472">Membrane</keyword>
<dbReference type="InterPro" id="IPR017896">
    <property type="entry name" value="4Fe4S_Fe-S-bd"/>
</dbReference>
<evidence type="ECO:0000256" key="1">
    <source>
        <dbReference type="ARBA" id="ARBA00004127"/>
    </source>
</evidence>
<dbReference type="Pfam" id="PF12837">
    <property type="entry name" value="Fer4_6"/>
    <property type="match status" value="1"/>
</dbReference>
<dbReference type="EMBL" id="BARV01015944">
    <property type="protein sequence ID" value="GAI21258.1"/>
    <property type="molecule type" value="Genomic_DNA"/>
</dbReference>
<dbReference type="InterPro" id="IPR037112">
    <property type="entry name" value="Pyrv-flavodox_OxR_EKR_sf"/>
</dbReference>
<dbReference type="SMART" id="SM00890">
    <property type="entry name" value="EKR"/>
    <property type="match status" value="1"/>
</dbReference>
<dbReference type="AlphaFoldDB" id="X1LQ66"/>
<keyword evidence="4" id="KW-0460">Magnesium</keyword>
<evidence type="ECO:0000256" key="7">
    <source>
        <dbReference type="ARBA" id="ARBA00023002"/>
    </source>
</evidence>
<dbReference type="PROSITE" id="PS51379">
    <property type="entry name" value="4FE4S_FER_2"/>
    <property type="match status" value="1"/>
</dbReference>
<dbReference type="PROSITE" id="PS00198">
    <property type="entry name" value="4FE4S_FER_1"/>
    <property type="match status" value="1"/>
</dbReference>
<keyword evidence="6 10" id="KW-1133">Transmembrane helix</keyword>
<evidence type="ECO:0000256" key="9">
    <source>
        <dbReference type="ARBA" id="ARBA00023136"/>
    </source>
</evidence>
<protein>
    <recommendedName>
        <fullName evidence="11">4Fe-4S ferredoxin-type domain-containing protein</fullName>
    </recommendedName>
</protein>
<organism evidence="12">
    <name type="scientific">marine sediment metagenome</name>
    <dbReference type="NCBI Taxonomy" id="412755"/>
    <lineage>
        <taxon>unclassified sequences</taxon>
        <taxon>metagenomes</taxon>
        <taxon>ecological metagenomes</taxon>
    </lineage>
</organism>
<dbReference type="PANTHER" id="PTHR32154:SF0">
    <property type="entry name" value="PYRUVATE-FLAVODOXIN OXIDOREDUCTASE-RELATED"/>
    <property type="match status" value="1"/>
</dbReference>
<dbReference type="GO" id="GO:0009678">
    <property type="term" value="F:diphosphate hydrolysis-driven proton transmembrane transporter activity"/>
    <property type="evidence" value="ECO:0007669"/>
    <property type="project" value="InterPro"/>
</dbReference>
<accession>X1LQ66</accession>
<dbReference type="GO" id="GO:0016903">
    <property type="term" value="F:oxidoreductase activity, acting on the aldehyde or oxo group of donors"/>
    <property type="evidence" value="ECO:0007669"/>
    <property type="project" value="InterPro"/>
</dbReference>
<dbReference type="Pfam" id="PF03030">
    <property type="entry name" value="H_PPase"/>
    <property type="match status" value="1"/>
</dbReference>
<evidence type="ECO:0000256" key="4">
    <source>
        <dbReference type="ARBA" id="ARBA00022842"/>
    </source>
</evidence>
<feature type="transmembrane region" description="Helical" evidence="10">
    <location>
        <begin position="81"/>
        <end position="98"/>
    </location>
</feature>
<keyword evidence="3 10" id="KW-0812">Transmembrane</keyword>
<comment type="subcellular location">
    <subcellularLocation>
        <location evidence="1">Endomembrane system</location>
        <topology evidence="1">Multi-pass membrane protein</topology>
    </subcellularLocation>
</comment>
<name>X1LQ66_9ZZZZ</name>
<feature type="non-terminal residue" evidence="12">
    <location>
        <position position="290"/>
    </location>
</feature>
<evidence type="ECO:0000256" key="2">
    <source>
        <dbReference type="ARBA" id="ARBA00022448"/>
    </source>
</evidence>
<evidence type="ECO:0000259" key="11">
    <source>
        <dbReference type="PROSITE" id="PS51379"/>
    </source>
</evidence>
<dbReference type="GO" id="GO:0004427">
    <property type="term" value="F:inorganic diphosphate phosphatase activity"/>
    <property type="evidence" value="ECO:0007669"/>
    <property type="project" value="InterPro"/>
</dbReference>
<feature type="domain" description="4Fe-4S ferredoxin-type" evidence="11">
    <location>
        <begin position="224"/>
        <end position="253"/>
    </location>
</feature>
<dbReference type="GO" id="GO:0006979">
    <property type="term" value="P:response to oxidative stress"/>
    <property type="evidence" value="ECO:0007669"/>
    <property type="project" value="TreeGrafter"/>
</dbReference>
<keyword evidence="2" id="KW-0813">Transport</keyword>
<dbReference type="InterPro" id="IPR019456">
    <property type="entry name" value="Pyrv-flavodox_OxRtase_EKR"/>
</dbReference>
<keyword evidence="5" id="KW-1278">Translocase</keyword>
<dbReference type="InterPro" id="IPR050722">
    <property type="entry name" value="Pyruvate:ferred/Flavod_OxRd"/>
</dbReference>
<keyword evidence="7" id="KW-0560">Oxidoreductase</keyword>
<dbReference type="InterPro" id="IPR004131">
    <property type="entry name" value="PPase-energised_H-pump"/>
</dbReference>
<evidence type="ECO:0000256" key="3">
    <source>
        <dbReference type="ARBA" id="ARBA00022692"/>
    </source>
</evidence>
<evidence type="ECO:0000256" key="10">
    <source>
        <dbReference type="SAM" id="Phobius"/>
    </source>
</evidence>